<gene>
    <name evidence="4" type="ORF">BVC80_6423g3</name>
</gene>
<dbReference type="PANTHER" id="PTHR31623">
    <property type="entry name" value="F21J9.9"/>
    <property type="match status" value="1"/>
</dbReference>
<reference evidence="4 5" key="1">
    <citation type="journal article" date="2017" name="Mol. Plant">
        <title>The Genome of Medicinal Plant Macleaya cordata Provides New Insights into Benzylisoquinoline Alkaloids Metabolism.</title>
        <authorList>
            <person name="Liu X."/>
            <person name="Liu Y."/>
            <person name="Huang P."/>
            <person name="Ma Y."/>
            <person name="Qing Z."/>
            <person name="Tang Q."/>
            <person name="Cao H."/>
            <person name="Cheng P."/>
            <person name="Zheng Y."/>
            <person name="Yuan Z."/>
            <person name="Zhou Y."/>
            <person name="Liu J."/>
            <person name="Tang Z."/>
            <person name="Zhuo Y."/>
            <person name="Zhang Y."/>
            <person name="Yu L."/>
            <person name="Huang J."/>
            <person name="Yang P."/>
            <person name="Peng Q."/>
            <person name="Zhang J."/>
            <person name="Jiang W."/>
            <person name="Zhang Z."/>
            <person name="Lin K."/>
            <person name="Ro D.K."/>
            <person name="Chen X."/>
            <person name="Xiong X."/>
            <person name="Shang Y."/>
            <person name="Huang S."/>
            <person name="Zeng J."/>
        </authorList>
    </citation>
    <scope>NUCLEOTIDE SEQUENCE [LARGE SCALE GENOMIC DNA]</scope>
    <source>
        <strain evidence="5">cv. BLH2017</strain>
        <tissue evidence="4">Root</tissue>
    </source>
</reference>
<dbReference type="PANTHER" id="PTHR31623:SF17">
    <property type="entry name" value="F21J9.9"/>
    <property type="match status" value="1"/>
</dbReference>
<dbReference type="GO" id="GO:0016746">
    <property type="term" value="F:acyltransferase activity"/>
    <property type="evidence" value="ECO:0007669"/>
    <property type="project" value="UniProtKB-KW"/>
</dbReference>
<keyword evidence="5" id="KW-1185">Reference proteome</keyword>
<protein>
    <submittedName>
        <fullName evidence="4">Transferase</fullName>
    </submittedName>
</protein>
<evidence type="ECO:0000256" key="1">
    <source>
        <dbReference type="ARBA" id="ARBA00009861"/>
    </source>
</evidence>
<dbReference type="Gene3D" id="3.30.559.10">
    <property type="entry name" value="Chloramphenicol acetyltransferase-like domain"/>
    <property type="match status" value="1"/>
</dbReference>
<evidence type="ECO:0000256" key="2">
    <source>
        <dbReference type="ARBA" id="ARBA00022679"/>
    </source>
</evidence>
<dbReference type="OrthoDB" id="671439at2759"/>
<dbReference type="AlphaFoldDB" id="A0A200R103"/>
<dbReference type="InterPro" id="IPR023213">
    <property type="entry name" value="CAT-like_dom_sf"/>
</dbReference>
<dbReference type="Proteomes" id="UP000195402">
    <property type="component" value="Unassembled WGS sequence"/>
</dbReference>
<evidence type="ECO:0000313" key="5">
    <source>
        <dbReference type="Proteomes" id="UP000195402"/>
    </source>
</evidence>
<accession>A0A200R103</accession>
<sequence>MPQSLIRTDEEIVTKKFVFGGSKIAELKKRIILNITNGSVHHEYPTRVQALSAFIWKRFMDVDQARKSAAAAAAETVHGAFVAINMRTRMVPPLPTNSIGNCVTATLAMINANKGEKDGYPDVAPQNFISV</sequence>
<dbReference type="Pfam" id="PF02458">
    <property type="entry name" value="Transferase"/>
    <property type="match status" value="1"/>
</dbReference>
<comment type="caution">
    <text evidence="4">The sequence shown here is derived from an EMBL/GenBank/DDBJ whole genome shotgun (WGS) entry which is preliminary data.</text>
</comment>
<comment type="similarity">
    <text evidence="1">Belongs to the plant acyltransferase family.</text>
</comment>
<organism evidence="4 5">
    <name type="scientific">Macleaya cordata</name>
    <name type="common">Five-seeded plume-poppy</name>
    <name type="synonym">Bocconia cordata</name>
    <dbReference type="NCBI Taxonomy" id="56857"/>
    <lineage>
        <taxon>Eukaryota</taxon>
        <taxon>Viridiplantae</taxon>
        <taxon>Streptophyta</taxon>
        <taxon>Embryophyta</taxon>
        <taxon>Tracheophyta</taxon>
        <taxon>Spermatophyta</taxon>
        <taxon>Magnoliopsida</taxon>
        <taxon>Ranunculales</taxon>
        <taxon>Papaveraceae</taxon>
        <taxon>Papaveroideae</taxon>
        <taxon>Macleaya</taxon>
    </lineage>
</organism>
<name>A0A200R103_MACCD</name>
<dbReference type="STRING" id="56857.A0A200R103"/>
<keyword evidence="2 4" id="KW-0808">Transferase</keyword>
<dbReference type="EMBL" id="MVGT01000511">
    <property type="protein sequence ID" value="OVA16399.1"/>
    <property type="molecule type" value="Genomic_DNA"/>
</dbReference>
<evidence type="ECO:0000313" key="4">
    <source>
        <dbReference type="EMBL" id="OVA16399.1"/>
    </source>
</evidence>
<dbReference type="InParanoid" id="A0A200R103"/>
<evidence type="ECO:0000256" key="3">
    <source>
        <dbReference type="ARBA" id="ARBA00023315"/>
    </source>
</evidence>
<proteinExistence type="inferred from homology"/>
<keyword evidence="3" id="KW-0012">Acyltransferase</keyword>